<organism evidence="2 3">
    <name type="scientific">Chryseobacterium kimseyorum</name>
    <dbReference type="NCBI Taxonomy" id="2984028"/>
    <lineage>
        <taxon>Bacteria</taxon>
        <taxon>Pseudomonadati</taxon>
        <taxon>Bacteroidota</taxon>
        <taxon>Flavobacteriia</taxon>
        <taxon>Flavobacteriales</taxon>
        <taxon>Weeksellaceae</taxon>
        <taxon>Chryseobacterium group</taxon>
        <taxon>Chryseobacterium</taxon>
    </lineage>
</organism>
<reference evidence="2" key="1">
    <citation type="submission" date="2022-10" db="EMBL/GenBank/DDBJ databases">
        <title>Chryseobacterium babae sp. nov. isolated from the gut of the beetle Oryctes rhinoceros, and Chryseobacterium kimseyorum sp. nov., isolated from a stick insect rearing cage.</title>
        <authorList>
            <person name="Shelomi M."/>
            <person name="Han C.-J."/>
            <person name="Chen W.-M."/>
            <person name="Chen H.-K."/>
            <person name="Liaw S.-J."/>
            <person name="Muhle E."/>
            <person name="Clermont D."/>
        </authorList>
    </citation>
    <scope>NUCLEOTIDE SEQUENCE</scope>
    <source>
        <strain evidence="2">09-1422</strain>
    </source>
</reference>
<evidence type="ECO:0000256" key="1">
    <source>
        <dbReference type="SAM" id="SignalP"/>
    </source>
</evidence>
<accession>A0ABT3I084</accession>
<keyword evidence="3" id="KW-1185">Reference proteome</keyword>
<dbReference type="Proteomes" id="UP001163731">
    <property type="component" value="Unassembled WGS sequence"/>
</dbReference>
<dbReference type="EMBL" id="JAPDHW010000008">
    <property type="protein sequence ID" value="MCW3169404.1"/>
    <property type="molecule type" value="Genomic_DNA"/>
</dbReference>
<keyword evidence="1" id="KW-0732">Signal</keyword>
<dbReference type="InterPro" id="IPR011250">
    <property type="entry name" value="OMP/PagP_B-barrel"/>
</dbReference>
<evidence type="ECO:0000313" key="2">
    <source>
        <dbReference type="EMBL" id="MCW3169404.1"/>
    </source>
</evidence>
<dbReference type="Gene3D" id="2.40.160.20">
    <property type="match status" value="1"/>
</dbReference>
<feature type="signal peptide" evidence="1">
    <location>
        <begin position="1"/>
        <end position="17"/>
    </location>
</feature>
<evidence type="ECO:0000313" key="3">
    <source>
        <dbReference type="Proteomes" id="UP001163731"/>
    </source>
</evidence>
<feature type="chain" id="PRO_5045760294" description="Outer membrane protein beta-barrel domain-containing protein" evidence="1">
    <location>
        <begin position="18"/>
        <end position="143"/>
    </location>
</feature>
<name>A0ABT3I084_9FLAO</name>
<evidence type="ECO:0008006" key="4">
    <source>
        <dbReference type="Google" id="ProtNLM"/>
    </source>
</evidence>
<dbReference type="RefSeq" id="WP_264750572.1">
    <property type="nucleotide sequence ID" value="NZ_JAPDHW010000008.1"/>
</dbReference>
<proteinExistence type="predicted"/>
<dbReference type="SUPFAM" id="SSF56925">
    <property type="entry name" value="OMPA-like"/>
    <property type="match status" value="1"/>
</dbReference>
<gene>
    <name evidence="2" type="ORF">OMO38_12825</name>
</gene>
<comment type="caution">
    <text evidence="2">The sequence shown here is derived from an EMBL/GenBank/DDBJ whole genome shotgun (WGS) entry which is preliminary data.</text>
</comment>
<sequence length="143" mass="15971">MKKLVLPFLLLSSLVFSQNSTYVSAGAGVLAHKKTAAFDFDLAVGYQFNNNYFVEANYIQSRDINLANAVFGLESSSEKKIVFSGFTGFGAAFAEDKTYLNYQLGVNMGYRIEQKSLVGLKVSNNFNKAKIFTAMNLFYRFSF</sequence>
<protein>
    <recommendedName>
        <fullName evidence="4">Outer membrane protein beta-barrel domain-containing protein</fullName>
    </recommendedName>
</protein>